<dbReference type="EMBL" id="ML976666">
    <property type="protein sequence ID" value="KAF1976623.1"/>
    <property type="molecule type" value="Genomic_DNA"/>
</dbReference>
<protein>
    <submittedName>
        <fullName evidence="1">Uncharacterized protein</fullName>
    </submittedName>
</protein>
<keyword evidence="2" id="KW-1185">Reference proteome</keyword>
<sequence length="257" mass="29579">MGHAPEDLHLVTWYEFHVQNVNKASGELSKELLGFLKGAYDLGGVHHFHYYASGLLYPGDDMFAFLDQICGYKEHQVNIYDGYHRRLKSRKLRRSDQHTNTAIMCMSIHDTDGLCQPDRINWLPLEDILAAWLDMLRVGKVKAEPPGVGSIRYYSNKFDPWILLQYSNKQLEEAVSVFDSLVTAIESRMPQLDPDIRALNVTMFDQETLTSAKIPRGFVFEFPRKVRQPRFRFIAPGLDVATPQSISNQPFFNLVRL</sequence>
<accession>A0A6A5VGF2</accession>
<evidence type="ECO:0000313" key="1">
    <source>
        <dbReference type="EMBL" id="KAF1976623.1"/>
    </source>
</evidence>
<dbReference type="AlphaFoldDB" id="A0A6A5VGF2"/>
<gene>
    <name evidence="1" type="ORF">BU23DRAFT_565770</name>
</gene>
<name>A0A6A5VGF2_9PLEO</name>
<dbReference type="OrthoDB" id="3029470at2759"/>
<dbReference type="Proteomes" id="UP000800036">
    <property type="component" value="Unassembled WGS sequence"/>
</dbReference>
<proteinExistence type="predicted"/>
<evidence type="ECO:0000313" key="2">
    <source>
        <dbReference type="Proteomes" id="UP000800036"/>
    </source>
</evidence>
<reference evidence="1" key="1">
    <citation type="journal article" date="2020" name="Stud. Mycol.">
        <title>101 Dothideomycetes genomes: a test case for predicting lifestyles and emergence of pathogens.</title>
        <authorList>
            <person name="Haridas S."/>
            <person name="Albert R."/>
            <person name="Binder M."/>
            <person name="Bloem J."/>
            <person name="Labutti K."/>
            <person name="Salamov A."/>
            <person name="Andreopoulos B."/>
            <person name="Baker S."/>
            <person name="Barry K."/>
            <person name="Bills G."/>
            <person name="Bluhm B."/>
            <person name="Cannon C."/>
            <person name="Castanera R."/>
            <person name="Culley D."/>
            <person name="Daum C."/>
            <person name="Ezra D."/>
            <person name="Gonzalez J."/>
            <person name="Henrissat B."/>
            <person name="Kuo A."/>
            <person name="Liang C."/>
            <person name="Lipzen A."/>
            <person name="Lutzoni F."/>
            <person name="Magnuson J."/>
            <person name="Mondo S."/>
            <person name="Nolan M."/>
            <person name="Ohm R."/>
            <person name="Pangilinan J."/>
            <person name="Park H.-J."/>
            <person name="Ramirez L."/>
            <person name="Alfaro M."/>
            <person name="Sun H."/>
            <person name="Tritt A."/>
            <person name="Yoshinaga Y."/>
            <person name="Zwiers L.-H."/>
            <person name="Turgeon B."/>
            <person name="Goodwin S."/>
            <person name="Spatafora J."/>
            <person name="Crous P."/>
            <person name="Grigoriev I."/>
        </authorList>
    </citation>
    <scope>NUCLEOTIDE SEQUENCE</scope>
    <source>
        <strain evidence="1">CBS 107.79</strain>
    </source>
</reference>
<organism evidence="1 2">
    <name type="scientific">Bimuria novae-zelandiae CBS 107.79</name>
    <dbReference type="NCBI Taxonomy" id="1447943"/>
    <lineage>
        <taxon>Eukaryota</taxon>
        <taxon>Fungi</taxon>
        <taxon>Dikarya</taxon>
        <taxon>Ascomycota</taxon>
        <taxon>Pezizomycotina</taxon>
        <taxon>Dothideomycetes</taxon>
        <taxon>Pleosporomycetidae</taxon>
        <taxon>Pleosporales</taxon>
        <taxon>Massarineae</taxon>
        <taxon>Didymosphaeriaceae</taxon>
        <taxon>Bimuria</taxon>
    </lineage>
</organism>